<gene>
    <name evidence="2" type="ORF">OXX778_LOCUS3723</name>
</gene>
<dbReference type="OrthoDB" id="10550442at2759"/>
<name>A0A813P435_9BILA</name>
<evidence type="ECO:0000313" key="3">
    <source>
        <dbReference type="Proteomes" id="UP000663879"/>
    </source>
</evidence>
<keyword evidence="3" id="KW-1185">Reference proteome</keyword>
<evidence type="ECO:0000313" key="2">
    <source>
        <dbReference type="EMBL" id="CAF0747313.1"/>
    </source>
</evidence>
<feature type="signal peptide" evidence="1">
    <location>
        <begin position="1"/>
        <end position="20"/>
    </location>
</feature>
<sequence length="213" mass="25536">MLKSFLVCISIVFPLSIIVCQKTDLQNESVSLEEFNQFKTDKLNDYFQYFKSELKPQEMKKFYLKLIQLESDIDNLVTSSIFHSDDSLKEFIDTNLRIIHKNLFFEKNIDLFLNEVKDKYNFILSTNAVDKNMIKSRDWRQKDNNFKKSQYLENFEYDREKLGLDKQNSKAMFKSKTEKNSELMNRKFNDIGHKFFNDDLFESDDDNHLSDFL</sequence>
<feature type="chain" id="PRO_5032408363" evidence="1">
    <location>
        <begin position="21"/>
        <end position="213"/>
    </location>
</feature>
<keyword evidence="1" id="KW-0732">Signal</keyword>
<dbReference type="EMBL" id="CAJNOC010000338">
    <property type="protein sequence ID" value="CAF0747313.1"/>
    <property type="molecule type" value="Genomic_DNA"/>
</dbReference>
<evidence type="ECO:0000256" key="1">
    <source>
        <dbReference type="SAM" id="SignalP"/>
    </source>
</evidence>
<comment type="caution">
    <text evidence="2">The sequence shown here is derived from an EMBL/GenBank/DDBJ whole genome shotgun (WGS) entry which is preliminary data.</text>
</comment>
<dbReference type="Proteomes" id="UP000663879">
    <property type="component" value="Unassembled WGS sequence"/>
</dbReference>
<organism evidence="2 3">
    <name type="scientific">Brachionus calyciflorus</name>
    <dbReference type="NCBI Taxonomy" id="104777"/>
    <lineage>
        <taxon>Eukaryota</taxon>
        <taxon>Metazoa</taxon>
        <taxon>Spiralia</taxon>
        <taxon>Gnathifera</taxon>
        <taxon>Rotifera</taxon>
        <taxon>Eurotatoria</taxon>
        <taxon>Monogononta</taxon>
        <taxon>Pseudotrocha</taxon>
        <taxon>Ploima</taxon>
        <taxon>Brachionidae</taxon>
        <taxon>Brachionus</taxon>
    </lineage>
</organism>
<dbReference type="AlphaFoldDB" id="A0A813P435"/>
<protein>
    <submittedName>
        <fullName evidence="2">Uncharacterized protein</fullName>
    </submittedName>
</protein>
<proteinExistence type="predicted"/>
<reference evidence="2" key="1">
    <citation type="submission" date="2021-02" db="EMBL/GenBank/DDBJ databases">
        <authorList>
            <person name="Nowell W R."/>
        </authorList>
    </citation>
    <scope>NUCLEOTIDE SEQUENCE</scope>
    <source>
        <strain evidence="2">Ploen Becks lab</strain>
    </source>
</reference>
<accession>A0A813P435</accession>